<evidence type="ECO:0000313" key="7">
    <source>
        <dbReference type="Proteomes" id="UP001141327"/>
    </source>
</evidence>
<dbReference type="Gene3D" id="2.120.10.30">
    <property type="entry name" value="TolB, C-terminal domain"/>
    <property type="match status" value="1"/>
</dbReference>
<keyword evidence="3" id="KW-0964">Secreted</keyword>
<protein>
    <submittedName>
        <fullName evidence="6">Major royal jelly protein</fullName>
    </submittedName>
</protein>
<feature type="chain" id="PRO_5047205935" evidence="5">
    <location>
        <begin position="17"/>
        <end position="469"/>
    </location>
</feature>
<dbReference type="InterPro" id="IPR011042">
    <property type="entry name" value="6-blade_b-propeller_TolB-like"/>
</dbReference>
<evidence type="ECO:0000256" key="5">
    <source>
        <dbReference type="SAM" id="SignalP"/>
    </source>
</evidence>
<dbReference type="Proteomes" id="UP001141327">
    <property type="component" value="Unassembled WGS sequence"/>
</dbReference>
<keyword evidence="4" id="KW-0472">Membrane</keyword>
<proteinExistence type="inferred from homology"/>
<reference evidence="6" key="1">
    <citation type="journal article" date="2022" name="bioRxiv">
        <title>Genomics of Preaxostyla Flagellates Illuminates Evolutionary Transitions and the Path Towards Mitochondrial Loss.</title>
        <authorList>
            <person name="Novak L.V.F."/>
            <person name="Treitli S.C."/>
            <person name="Pyrih J."/>
            <person name="Halakuc P."/>
            <person name="Pipaliya S.V."/>
            <person name="Vacek V."/>
            <person name="Brzon O."/>
            <person name="Soukal P."/>
            <person name="Eme L."/>
            <person name="Dacks J.B."/>
            <person name="Karnkowska A."/>
            <person name="Elias M."/>
            <person name="Hampl V."/>
        </authorList>
    </citation>
    <scope>NUCLEOTIDE SEQUENCE</scope>
    <source>
        <strain evidence="6">RCP-MX</strain>
    </source>
</reference>
<name>A0ABQ8UJ78_9EUKA</name>
<dbReference type="PANTHER" id="PTHR10009:SF18">
    <property type="entry name" value="PROTEIN YELLOW-LIKE PROTEIN"/>
    <property type="match status" value="1"/>
</dbReference>
<gene>
    <name evidence="6" type="ORF">PAPYR_7265</name>
</gene>
<feature type="transmembrane region" description="Helical" evidence="4">
    <location>
        <begin position="419"/>
        <end position="445"/>
    </location>
</feature>
<comment type="similarity">
    <text evidence="2">Belongs to the major royal jelly protein family.</text>
</comment>
<evidence type="ECO:0000256" key="1">
    <source>
        <dbReference type="ARBA" id="ARBA00004613"/>
    </source>
</evidence>
<dbReference type="PANTHER" id="PTHR10009">
    <property type="entry name" value="PROTEIN YELLOW-RELATED"/>
    <property type="match status" value="1"/>
</dbReference>
<comment type="subcellular location">
    <subcellularLocation>
        <location evidence="1">Secreted</location>
    </subcellularLocation>
</comment>
<comment type="caution">
    <text evidence="6">The sequence shown here is derived from an EMBL/GenBank/DDBJ whole genome shotgun (WGS) entry which is preliminary data.</text>
</comment>
<dbReference type="InterPro" id="IPR017996">
    <property type="entry name" value="MRJP/yellow-related"/>
</dbReference>
<dbReference type="Pfam" id="PF03022">
    <property type="entry name" value="MRJP"/>
    <property type="match status" value="1"/>
</dbReference>
<dbReference type="SUPFAM" id="SSF63829">
    <property type="entry name" value="Calcium-dependent phosphotriesterase"/>
    <property type="match status" value="1"/>
</dbReference>
<keyword evidence="4" id="KW-0812">Transmembrane</keyword>
<keyword evidence="4" id="KW-1133">Transmembrane helix</keyword>
<keyword evidence="7" id="KW-1185">Reference proteome</keyword>
<evidence type="ECO:0000256" key="2">
    <source>
        <dbReference type="ARBA" id="ARBA00009127"/>
    </source>
</evidence>
<sequence length="469" mass="51832">MLALFVVLCFASLAAAAPYGEIHLVANWSYPDYAFRSELEHTHYLSEKLYQTTFLAGVKASSDGTLYLSTPRWSSPKTPSALSRLIFANGEPRLDPYPSWEMNNQTIPILSDDDSHIHSVLGFEIDPFDRLWILDQGPWYAPHPMPSRPKLIIWDLVHNKSISTFVFGPEVASAENSFLNDIVVDATRNVAYISDSGLVSGDHDQLNGALIVFKLGTNGAASSARRVLARHFSTENNDTYTVEAADSRLPWMRTGADGIALSADRETLFWCPLSATSLYSIKTSLLSDMSTPEADLEAAVTLVEQRSYASDGLTVANNGLLYLTSLRDSSVMVRYNDGHTMPLVPSDPQRFQWPDTLGFDHQGNLLVVANRLNQYLCLTNNKTEGCTQMDYTQRNFFVWSVGLGGADSYMHTASKITQWPLWAIICIAAVSGGVLLFLGLLLGYCCARCRSKGPRTEIMQEGLLKASSQ</sequence>
<feature type="signal peptide" evidence="5">
    <location>
        <begin position="1"/>
        <end position="16"/>
    </location>
</feature>
<dbReference type="EMBL" id="JAPMOS010000049">
    <property type="protein sequence ID" value="KAJ4457339.1"/>
    <property type="molecule type" value="Genomic_DNA"/>
</dbReference>
<evidence type="ECO:0000313" key="6">
    <source>
        <dbReference type="EMBL" id="KAJ4457339.1"/>
    </source>
</evidence>
<organism evidence="6 7">
    <name type="scientific">Paratrimastix pyriformis</name>
    <dbReference type="NCBI Taxonomy" id="342808"/>
    <lineage>
        <taxon>Eukaryota</taxon>
        <taxon>Metamonada</taxon>
        <taxon>Preaxostyla</taxon>
        <taxon>Paratrimastigidae</taxon>
        <taxon>Paratrimastix</taxon>
    </lineage>
</organism>
<accession>A0ABQ8UJ78</accession>
<evidence type="ECO:0000256" key="4">
    <source>
        <dbReference type="SAM" id="Phobius"/>
    </source>
</evidence>
<evidence type="ECO:0000256" key="3">
    <source>
        <dbReference type="ARBA" id="ARBA00022525"/>
    </source>
</evidence>
<keyword evidence="5" id="KW-0732">Signal</keyword>